<dbReference type="HAMAP" id="MF_02126">
    <property type="entry name" value="RF_methyltr_PrmC"/>
    <property type="match status" value="1"/>
</dbReference>
<dbReference type="RefSeq" id="WP_114088003.1">
    <property type="nucleotide sequence ID" value="NZ_JPWH01000005.1"/>
</dbReference>
<comment type="similarity">
    <text evidence="5">Belongs to the protein N5-glutamine methyltransferase family. PrmC subfamily.</text>
</comment>
<evidence type="ECO:0000313" key="9">
    <source>
        <dbReference type="Proteomes" id="UP000252517"/>
    </source>
</evidence>
<dbReference type="InterPro" id="IPR004556">
    <property type="entry name" value="HemK-like"/>
</dbReference>
<dbReference type="PANTHER" id="PTHR18895">
    <property type="entry name" value="HEMK METHYLTRANSFERASE"/>
    <property type="match status" value="1"/>
</dbReference>
<dbReference type="InterPro" id="IPR029063">
    <property type="entry name" value="SAM-dependent_MTases_sf"/>
</dbReference>
<dbReference type="OrthoDB" id="9800643at2"/>
<evidence type="ECO:0000259" key="7">
    <source>
        <dbReference type="Pfam" id="PF17827"/>
    </source>
</evidence>
<dbReference type="AlphaFoldDB" id="A0A367XDC9"/>
<dbReference type="Gene3D" id="3.40.50.150">
    <property type="entry name" value="Vaccinia Virus protein VP39"/>
    <property type="match status" value="1"/>
</dbReference>
<protein>
    <recommendedName>
        <fullName evidence="5">Release factor glutamine methyltransferase</fullName>
        <shortName evidence="5">RF MTase</shortName>
        <ecNumber evidence="5">2.1.1.297</ecNumber>
    </recommendedName>
    <alternativeName>
        <fullName evidence="5">N5-glutamine methyltransferase PrmC</fullName>
    </alternativeName>
    <alternativeName>
        <fullName evidence="5">Protein-(glutamine-N5) MTase PrmC</fullName>
    </alternativeName>
    <alternativeName>
        <fullName evidence="5">Protein-glutamine N-methyltransferase PrmC</fullName>
    </alternativeName>
</protein>
<dbReference type="InterPro" id="IPR040758">
    <property type="entry name" value="PrmC_N"/>
</dbReference>
<dbReference type="InterPro" id="IPR019874">
    <property type="entry name" value="RF_methyltr_PrmC"/>
</dbReference>
<dbReference type="InterPro" id="IPR050320">
    <property type="entry name" value="N5-glutamine_MTase"/>
</dbReference>
<feature type="binding site" evidence="5">
    <location>
        <position position="153"/>
    </location>
    <ligand>
        <name>S-adenosyl-L-methionine</name>
        <dbReference type="ChEBI" id="CHEBI:59789"/>
    </ligand>
</feature>
<organism evidence="8 9">
    <name type="scientific">Thalassospira profundimaris</name>
    <dbReference type="NCBI Taxonomy" id="502049"/>
    <lineage>
        <taxon>Bacteria</taxon>
        <taxon>Pseudomonadati</taxon>
        <taxon>Pseudomonadota</taxon>
        <taxon>Alphaproteobacteria</taxon>
        <taxon>Rhodospirillales</taxon>
        <taxon>Thalassospiraceae</taxon>
        <taxon>Thalassospira</taxon>
    </lineage>
</organism>
<dbReference type="EMBL" id="JPWH01000005">
    <property type="protein sequence ID" value="RCK51634.1"/>
    <property type="molecule type" value="Genomic_DNA"/>
</dbReference>
<dbReference type="InterPro" id="IPR002052">
    <property type="entry name" value="DNA_methylase_N6_adenine_CS"/>
</dbReference>
<feature type="binding site" evidence="5">
    <location>
        <position position="201"/>
    </location>
    <ligand>
        <name>S-adenosyl-L-methionine</name>
        <dbReference type="ChEBI" id="CHEBI:59789"/>
    </ligand>
</feature>
<comment type="caution">
    <text evidence="8">The sequence shown here is derived from an EMBL/GenBank/DDBJ whole genome shotgun (WGS) entry which is preliminary data.</text>
</comment>
<dbReference type="PROSITE" id="PS00092">
    <property type="entry name" value="N6_MTASE"/>
    <property type="match status" value="1"/>
</dbReference>
<evidence type="ECO:0000256" key="3">
    <source>
        <dbReference type="ARBA" id="ARBA00022691"/>
    </source>
</evidence>
<dbReference type="PANTHER" id="PTHR18895:SF74">
    <property type="entry name" value="MTRF1L RELEASE FACTOR GLUTAMINE METHYLTRANSFERASE"/>
    <property type="match status" value="1"/>
</dbReference>
<feature type="binding site" evidence="5">
    <location>
        <position position="182"/>
    </location>
    <ligand>
        <name>S-adenosyl-L-methionine</name>
        <dbReference type="ChEBI" id="CHEBI:59789"/>
    </ligand>
</feature>
<dbReference type="NCBIfam" id="TIGR03534">
    <property type="entry name" value="RF_mod_PrmC"/>
    <property type="match status" value="1"/>
</dbReference>
<evidence type="ECO:0000259" key="6">
    <source>
        <dbReference type="Pfam" id="PF05175"/>
    </source>
</evidence>
<dbReference type="CDD" id="cd02440">
    <property type="entry name" value="AdoMet_MTases"/>
    <property type="match status" value="1"/>
</dbReference>
<feature type="binding site" evidence="5">
    <location>
        <begin position="130"/>
        <end position="134"/>
    </location>
    <ligand>
        <name>S-adenosyl-L-methionine</name>
        <dbReference type="ChEBI" id="CHEBI:59789"/>
    </ligand>
</feature>
<dbReference type="GO" id="GO:0102559">
    <property type="term" value="F:peptide chain release factor N(5)-glutamine methyltransferase activity"/>
    <property type="evidence" value="ECO:0007669"/>
    <property type="project" value="UniProtKB-EC"/>
</dbReference>
<proteinExistence type="inferred from homology"/>
<dbReference type="GO" id="GO:0003676">
    <property type="term" value="F:nucleic acid binding"/>
    <property type="evidence" value="ECO:0007669"/>
    <property type="project" value="InterPro"/>
</dbReference>
<dbReference type="Pfam" id="PF05175">
    <property type="entry name" value="MTS"/>
    <property type="match status" value="1"/>
</dbReference>
<dbReference type="GO" id="GO:0032259">
    <property type="term" value="P:methylation"/>
    <property type="evidence" value="ECO:0007669"/>
    <property type="project" value="UniProtKB-KW"/>
</dbReference>
<feature type="binding site" evidence="5">
    <location>
        <begin position="201"/>
        <end position="204"/>
    </location>
    <ligand>
        <name>substrate</name>
    </ligand>
</feature>
<feature type="domain" description="Methyltransferase small" evidence="6">
    <location>
        <begin position="123"/>
        <end position="209"/>
    </location>
</feature>
<gene>
    <name evidence="5" type="primary">prmC</name>
    <name evidence="8" type="ORF">TH25_08015</name>
</gene>
<dbReference type="NCBIfam" id="TIGR00536">
    <property type="entry name" value="hemK_fam"/>
    <property type="match status" value="1"/>
</dbReference>
<sequence length="298" mass="32285">MTSDQPENTPATLGNLMAWAVAMLRDAGNDTARLDAKILLCEASGVDTSRILAWPDDVVSPEKVDLFRAMIARRLAHEPVSRILGRRDFWRHTFKVTKDTLDPRPDSETLVEWAIECARRFDSPKMIDFGTGTGCLVLSVLGDVPKAFGLGVDISAGAVACALENARNLGLAARCDFVVSDWMENLPPETIASGFDMMISNPPYIAHSEMVALAPDVRDYDPYGALSDGGDGLGAYRILADVAARLVRPGGQVIFEIGQGQEKAVRALLTQHGFDAITERRDLGGIVRCVGGQKQQNT</sequence>
<evidence type="ECO:0000256" key="5">
    <source>
        <dbReference type="HAMAP-Rule" id="MF_02126"/>
    </source>
</evidence>
<keyword evidence="1 5" id="KW-0489">Methyltransferase</keyword>
<accession>A0A367XDC9</accession>
<evidence type="ECO:0000256" key="2">
    <source>
        <dbReference type="ARBA" id="ARBA00022679"/>
    </source>
</evidence>
<keyword evidence="3 5" id="KW-0949">S-adenosyl-L-methionine</keyword>
<dbReference type="InterPro" id="IPR007848">
    <property type="entry name" value="Small_mtfrase_dom"/>
</dbReference>
<comment type="function">
    <text evidence="5">Methylates the class 1 translation termination release factors RF1/PrfA and RF2/PrfB on the glutamine residue of the universally conserved GGQ motif.</text>
</comment>
<dbReference type="SUPFAM" id="SSF53335">
    <property type="entry name" value="S-adenosyl-L-methionine-dependent methyltransferases"/>
    <property type="match status" value="1"/>
</dbReference>
<reference evidence="8 9" key="1">
    <citation type="submission" date="2014-07" db="EMBL/GenBank/DDBJ databases">
        <title>Draft genome sequence of Thalassospira profundimaris S25-3-2.</title>
        <authorList>
            <person name="Lai Q."/>
            <person name="Shao Z."/>
        </authorList>
    </citation>
    <scope>NUCLEOTIDE SEQUENCE [LARGE SCALE GENOMIC DNA]</scope>
    <source>
        <strain evidence="8 9">S25-3-2</strain>
    </source>
</reference>
<comment type="catalytic activity">
    <reaction evidence="4 5">
        <text>L-glutaminyl-[peptide chain release factor] + S-adenosyl-L-methionine = N(5)-methyl-L-glutaminyl-[peptide chain release factor] + S-adenosyl-L-homocysteine + H(+)</text>
        <dbReference type="Rhea" id="RHEA:42896"/>
        <dbReference type="Rhea" id="RHEA-COMP:10271"/>
        <dbReference type="Rhea" id="RHEA-COMP:10272"/>
        <dbReference type="ChEBI" id="CHEBI:15378"/>
        <dbReference type="ChEBI" id="CHEBI:30011"/>
        <dbReference type="ChEBI" id="CHEBI:57856"/>
        <dbReference type="ChEBI" id="CHEBI:59789"/>
        <dbReference type="ChEBI" id="CHEBI:61891"/>
        <dbReference type="EC" id="2.1.1.297"/>
    </reaction>
</comment>
<dbReference type="EC" id="2.1.1.297" evidence="5"/>
<name>A0A367XDC9_9PROT</name>
<evidence type="ECO:0000256" key="4">
    <source>
        <dbReference type="ARBA" id="ARBA00048391"/>
    </source>
</evidence>
<dbReference type="Proteomes" id="UP000252517">
    <property type="component" value="Unassembled WGS sequence"/>
</dbReference>
<keyword evidence="2 5" id="KW-0808">Transferase</keyword>
<evidence type="ECO:0000256" key="1">
    <source>
        <dbReference type="ARBA" id="ARBA00022603"/>
    </source>
</evidence>
<evidence type="ECO:0000313" key="8">
    <source>
        <dbReference type="EMBL" id="RCK51634.1"/>
    </source>
</evidence>
<feature type="domain" description="Release factor glutamine methyltransferase N-terminal" evidence="7">
    <location>
        <begin position="16"/>
        <end position="85"/>
    </location>
</feature>
<dbReference type="Pfam" id="PF17827">
    <property type="entry name" value="PrmC_N"/>
    <property type="match status" value="1"/>
</dbReference>
<dbReference type="Gene3D" id="1.10.8.10">
    <property type="entry name" value="DNA helicase RuvA subunit, C-terminal domain"/>
    <property type="match status" value="1"/>
</dbReference>